<organism evidence="10 11">
    <name type="scientific">Natronosporangium hydrolyticum</name>
    <dbReference type="NCBI Taxonomy" id="2811111"/>
    <lineage>
        <taxon>Bacteria</taxon>
        <taxon>Bacillati</taxon>
        <taxon>Actinomycetota</taxon>
        <taxon>Actinomycetes</taxon>
        <taxon>Micromonosporales</taxon>
        <taxon>Micromonosporaceae</taxon>
        <taxon>Natronosporangium</taxon>
    </lineage>
</organism>
<protein>
    <recommendedName>
        <fullName evidence="8">L-lactate permease</fullName>
    </recommendedName>
</protein>
<dbReference type="AlphaFoldDB" id="A0A895YCB5"/>
<name>A0A895YCB5_9ACTN</name>
<feature type="transmembrane region" description="Helical" evidence="8">
    <location>
        <begin position="113"/>
        <end position="139"/>
    </location>
</feature>
<evidence type="ECO:0000256" key="1">
    <source>
        <dbReference type="ARBA" id="ARBA00004651"/>
    </source>
</evidence>
<comment type="function">
    <text evidence="8">Uptake of L-lactate across the membrane. Can also transport D-lactate and glycolate.</text>
</comment>
<feature type="region of interest" description="Disordered" evidence="9">
    <location>
        <begin position="278"/>
        <end position="315"/>
    </location>
</feature>
<evidence type="ECO:0000256" key="7">
    <source>
        <dbReference type="ARBA" id="ARBA00023136"/>
    </source>
</evidence>
<comment type="similarity">
    <text evidence="2 8">Belongs to the lactate permease family.</text>
</comment>
<dbReference type="PANTHER" id="PTHR30003">
    <property type="entry name" value="L-LACTATE PERMEASE"/>
    <property type="match status" value="1"/>
</dbReference>
<feature type="transmembrane region" description="Helical" evidence="8">
    <location>
        <begin position="440"/>
        <end position="466"/>
    </location>
</feature>
<feature type="transmembrane region" description="Helical" evidence="8">
    <location>
        <begin position="216"/>
        <end position="237"/>
    </location>
</feature>
<feature type="transmembrane region" description="Helical" evidence="8">
    <location>
        <begin position="27"/>
        <end position="46"/>
    </location>
</feature>
<dbReference type="PANTHER" id="PTHR30003:SF0">
    <property type="entry name" value="GLYCOLATE PERMEASE GLCA-RELATED"/>
    <property type="match status" value="1"/>
</dbReference>
<comment type="subcellular location">
    <subcellularLocation>
        <location evidence="1 8">Cell membrane</location>
        <topology evidence="1 8">Multi-pass membrane protein</topology>
    </subcellularLocation>
</comment>
<sequence length="543" mass="54696">MQALLAALPIVAVLVLMLVVGWSAARAGTVAAIGTLLLAIFAFRFGGPTDPFGVPAGVLGVLAEAGFVSLTVIAIIGPALGIHHLQQRTGATATLRAGLARITPDPRVAALLIAWFFCLFLEGAAGFGTPVALAAPFLVAAGFRPVAAVVAAMVGHAAGVSFGAVGTPLLAQVTITDYSGGQLAWATAPYHLILGGLLAAVVVLVIGRAAEGRPPWLWGAAAAVLFFIPYGLIARFVGPELPTLGGALLGALGFVGLVVLLRRRAPATPVAVSVPVGVPPGPAGGGGDHADSDDADSADRAGEGPGAGAAGDDSSPPGMGVVRAAAPYLILVGLVLLSRLVPPVRDALYGVEVEWRLFDAFTGHVRPLYHPAVLLTVAFLLGALVQRAPLRQVRGAAATATGQLGWVLVALVAMVTIAFTMSQSGMTAQLAEAAAGAGPWWPLLAPAVGALGTFVTGSATASNVLFTEFQQSTAETAELPVLPLLGAQGFGAAVGNIICPHNIVAAAATVGLSGQEGRIMRVTLPVALGYVALGGLLAWWFVQ</sequence>
<dbReference type="RefSeq" id="WP_239675148.1">
    <property type="nucleotide sequence ID" value="NZ_CP070499.1"/>
</dbReference>
<feature type="transmembrane region" description="Helical" evidence="8">
    <location>
        <begin position="58"/>
        <end position="80"/>
    </location>
</feature>
<evidence type="ECO:0000256" key="4">
    <source>
        <dbReference type="ARBA" id="ARBA00022475"/>
    </source>
</evidence>
<feature type="transmembrane region" description="Helical" evidence="8">
    <location>
        <begin position="397"/>
        <end position="420"/>
    </location>
</feature>
<feature type="transmembrane region" description="Helical" evidence="8">
    <location>
        <begin position="243"/>
        <end position="261"/>
    </location>
</feature>
<feature type="transmembrane region" description="Helical" evidence="8">
    <location>
        <begin position="522"/>
        <end position="542"/>
    </location>
</feature>
<keyword evidence="3 8" id="KW-0813">Transport</keyword>
<dbReference type="Proteomes" id="UP000662857">
    <property type="component" value="Chromosome"/>
</dbReference>
<dbReference type="InterPro" id="IPR003804">
    <property type="entry name" value="Lactate_perm"/>
</dbReference>
<dbReference type="EMBL" id="CP070499">
    <property type="protein sequence ID" value="QSB13083.1"/>
    <property type="molecule type" value="Genomic_DNA"/>
</dbReference>
<evidence type="ECO:0000313" key="11">
    <source>
        <dbReference type="Proteomes" id="UP000662857"/>
    </source>
</evidence>
<dbReference type="GO" id="GO:0015129">
    <property type="term" value="F:lactate transmembrane transporter activity"/>
    <property type="evidence" value="ECO:0007669"/>
    <property type="project" value="UniProtKB-UniRule"/>
</dbReference>
<feature type="transmembrane region" description="Helical" evidence="8">
    <location>
        <begin position="190"/>
        <end position="209"/>
    </location>
</feature>
<feature type="compositionally biased region" description="Basic and acidic residues" evidence="9">
    <location>
        <begin position="288"/>
        <end position="302"/>
    </location>
</feature>
<evidence type="ECO:0000256" key="6">
    <source>
        <dbReference type="ARBA" id="ARBA00022989"/>
    </source>
</evidence>
<keyword evidence="4 8" id="KW-1003">Cell membrane</keyword>
<dbReference type="Pfam" id="PF02652">
    <property type="entry name" value="Lactate_perm"/>
    <property type="match status" value="2"/>
</dbReference>
<feature type="transmembrane region" description="Helical" evidence="8">
    <location>
        <begin position="146"/>
        <end position="170"/>
    </location>
</feature>
<evidence type="ECO:0000256" key="2">
    <source>
        <dbReference type="ARBA" id="ARBA00010100"/>
    </source>
</evidence>
<evidence type="ECO:0000313" key="10">
    <source>
        <dbReference type="EMBL" id="QSB13083.1"/>
    </source>
</evidence>
<evidence type="ECO:0000256" key="8">
    <source>
        <dbReference type="RuleBase" id="RU365092"/>
    </source>
</evidence>
<evidence type="ECO:0000256" key="9">
    <source>
        <dbReference type="SAM" id="MobiDB-lite"/>
    </source>
</evidence>
<reference evidence="10" key="1">
    <citation type="submission" date="2021-02" db="EMBL/GenBank/DDBJ databases">
        <title>Natrosporangium hydrolyticum gen. nov., sp. nov, a haloalkaliphilic actinobacterium from a soda solonchak soil.</title>
        <authorList>
            <person name="Sorokin D.Y."/>
            <person name="Khijniak T.V."/>
            <person name="Zakharycheva A.P."/>
            <person name="Boueva O.V."/>
            <person name="Ariskina E.V."/>
            <person name="Hahnke R.L."/>
            <person name="Bunk B."/>
            <person name="Sproer C."/>
            <person name="Schumann P."/>
            <person name="Evtushenko L.I."/>
            <person name="Kublanov I.V."/>
        </authorList>
    </citation>
    <scope>NUCLEOTIDE SEQUENCE</scope>
    <source>
        <strain evidence="10">DSM 106523</strain>
    </source>
</reference>
<gene>
    <name evidence="10" type="ORF">JQS43_15675</name>
</gene>
<keyword evidence="6 8" id="KW-1133">Transmembrane helix</keyword>
<evidence type="ECO:0000256" key="3">
    <source>
        <dbReference type="ARBA" id="ARBA00022448"/>
    </source>
</evidence>
<accession>A0A895YCB5</accession>
<feature type="transmembrane region" description="Helical" evidence="8">
    <location>
        <begin position="321"/>
        <end position="341"/>
    </location>
</feature>
<proteinExistence type="inferred from homology"/>
<evidence type="ECO:0000256" key="5">
    <source>
        <dbReference type="ARBA" id="ARBA00022692"/>
    </source>
</evidence>
<dbReference type="GO" id="GO:0015295">
    <property type="term" value="F:solute:proton symporter activity"/>
    <property type="evidence" value="ECO:0007669"/>
    <property type="project" value="TreeGrafter"/>
</dbReference>
<keyword evidence="11" id="KW-1185">Reference proteome</keyword>
<keyword evidence="5 8" id="KW-0812">Transmembrane</keyword>
<dbReference type="GO" id="GO:0005886">
    <property type="term" value="C:plasma membrane"/>
    <property type="evidence" value="ECO:0007669"/>
    <property type="project" value="UniProtKB-SubCell"/>
</dbReference>
<dbReference type="KEGG" id="nhy:JQS43_15675"/>
<keyword evidence="7 8" id="KW-0472">Membrane</keyword>
<feature type="transmembrane region" description="Helical" evidence="8">
    <location>
        <begin position="368"/>
        <end position="385"/>
    </location>
</feature>